<dbReference type="AlphaFoldDB" id="A0A9Q8ZF44"/>
<dbReference type="OrthoDB" id="5402033at2759"/>
<evidence type="ECO:0000313" key="2">
    <source>
        <dbReference type="EMBL" id="USP82196.1"/>
    </source>
</evidence>
<gene>
    <name evidence="2" type="ORF">yc1106_09470</name>
</gene>
<dbReference type="EMBL" id="CP089280">
    <property type="protein sequence ID" value="USP82196.1"/>
    <property type="molecule type" value="Genomic_DNA"/>
</dbReference>
<name>A0A9Q8ZF44_CURCL</name>
<dbReference type="Proteomes" id="UP001056012">
    <property type="component" value="Chromosome 7"/>
</dbReference>
<reference evidence="2" key="1">
    <citation type="submission" date="2021-12" db="EMBL/GenBank/DDBJ databases">
        <title>Curvularia clavata genome.</title>
        <authorList>
            <person name="Cao Y."/>
        </authorList>
    </citation>
    <scope>NUCLEOTIDE SEQUENCE</scope>
    <source>
        <strain evidence="2">Yc1106</strain>
    </source>
</reference>
<evidence type="ECO:0000313" key="3">
    <source>
        <dbReference type="Proteomes" id="UP001056012"/>
    </source>
</evidence>
<sequence>MKPSRNLGVLEHLDSVYYHHPPGAFPVFCACAAPPLLRYTFLNNIHRLTLLHLNMASRGGPSMRFPRGGTAAGGRIERAKIYVIPFTDHSGQEALMVFRGVVSCPLPPLYSFAIYFTHPEVTLETVKPAEVLEAIMRKTPWDPCPIRLELYFLSAPDVDSSDDDCIAHYRKEKAARGDYIRHIQDLENSATDDDEEQQQGGASVHGNGQTRQLPGLVPSYIDSPFSDYYHGIIFRYPGADWSTDKRPARRICFDRISEEEYARATEGNDEFHRLPPVHVSPMPFQEGDTTYLGETFVGMAMFDVAHARVKNETGHWWHEVRERGWKSW</sequence>
<feature type="compositionally biased region" description="Polar residues" evidence="1">
    <location>
        <begin position="198"/>
        <end position="212"/>
    </location>
</feature>
<proteinExistence type="predicted"/>
<keyword evidence="3" id="KW-1185">Reference proteome</keyword>
<feature type="region of interest" description="Disordered" evidence="1">
    <location>
        <begin position="189"/>
        <end position="215"/>
    </location>
</feature>
<accession>A0A9Q8ZF44</accession>
<evidence type="ECO:0000256" key="1">
    <source>
        <dbReference type="SAM" id="MobiDB-lite"/>
    </source>
</evidence>
<organism evidence="2 3">
    <name type="scientific">Curvularia clavata</name>
    <dbReference type="NCBI Taxonomy" id="95742"/>
    <lineage>
        <taxon>Eukaryota</taxon>
        <taxon>Fungi</taxon>
        <taxon>Dikarya</taxon>
        <taxon>Ascomycota</taxon>
        <taxon>Pezizomycotina</taxon>
        <taxon>Dothideomycetes</taxon>
        <taxon>Pleosporomycetidae</taxon>
        <taxon>Pleosporales</taxon>
        <taxon>Pleosporineae</taxon>
        <taxon>Pleosporaceae</taxon>
        <taxon>Curvularia</taxon>
    </lineage>
</organism>
<dbReference type="VEuPathDB" id="FungiDB:yc1106_09470"/>
<protein>
    <submittedName>
        <fullName evidence="2">Uncharacterized protein</fullName>
    </submittedName>
</protein>
<dbReference type="PROSITE" id="PS51257">
    <property type="entry name" value="PROKAR_LIPOPROTEIN"/>
    <property type="match status" value="1"/>
</dbReference>